<sequence>MSAENQDKPMSRRERIAAARAARTAGATATAERELTDEEKYEEELAEKARLDGGGMFDGPAPGKAERFGPNFARMLGLLKPSAVWLVIVSILGAVGVVLMVAAPKVLGEATNLVFEGFVSKTMGDNGVPADLSQDQVVELLRSQGQNEFANMVAAMKDFQVGAGIDFDRLRWIITAVLAIYVGSALLSWLQGYVINVIMVRTMWRLREDVEAKINRLPLSYFDKVQRGELISRVTNDIDNITQTMQQSLSGALTSILTVVGVLVMMFSISWQLALVTLIALPLMGIIFGVIGPRSQKAFSAQWKKVGRLNARVEEAFSGHALVKVYGREKDALAKFQEENEELYESAFKAQFLSGIIMPAMQFVGSLTYVGIAVLGGLMVASGQIRLGDVQAFIQYEQQFTQPLSELGGMAAVVQSGTASAERVFQLLDADEQDPDEEDAPTVTGGKGVIEFEHVAFSYSPDRPLITDLSFRVEPGQTVAIVGPTGAGKTTLVNLIMRFYELDSGRILLDGQDIAELTRDDLRSRTGMVLQDPWLFAGTIQENIRYGKATASDDEILAAAKATYVDRFVHALPEGYDTVLDEDASNVSAGERQLITIARAFVAQPSILILDEATSAVDTRTELLLQHAMAALRQGRTSFVIAHRLSTIRDADLILVMEHGDIVEQGTHDELIAAEGAYWRLYQSQFEQAATDVDAEAALTASVPVVVTGEAAAEEATAAADAVAGIPAAGMASARAGLSAQEGVRPDGATPDGPERSGDQDGTSA</sequence>
<feature type="transmembrane region" description="Helical" evidence="6">
    <location>
        <begin position="273"/>
        <end position="292"/>
    </location>
</feature>
<feature type="domain" description="ABC transmembrane type-1" evidence="8">
    <location>
        <begin position="87"/>
        <end position="416"/>
    </location>
</feature>
<feature type="transmembrane region" description="Helical" evidence="6">
    <location>
        <begin position="83"/>
        <end position="103"/>
    </location>
</feature>
<evidence type="ECO:0000313" key="9">
    <source>
        <dbReference type="EMBL" id="UGS25988.1"/>
    </source>
</evidence>
<keyword evidence="10" id="KW-1185">Reference proteome</keyword>
<dbReference type="PROSITE" id="PS50893">
    <property type="entry name" value="ABC_TRANSPORTER_2"/>
    <property type="match status" value="1"/>
</dbReference>
<keyword evidence="9" id="KW-0067">ATP-binding</keyword>
<dbReference type="PROSITE" id="PS00211">
    <property type="entry name" value="ABC_TRANSPORTER_1"/>
    <property type="match status" value="1"/>
</dbReference>
<keyword evidence="2 6" id="KW-0812">Transmembrane</keyword>
<keyword evidence="4 6" id="KW-0472">Membrane</keyword>
<dbReference type="InterPro" id="IPR039421">
    <property type="entry name" value="Type_1_exporter"/>
</dbReference>
<feature type="transmembrane region" description="Helical" evidence="6">
    <location>
        <begin position="249"/>
        <end position="267"/>
    </location>
</feature>
<name>A0ABY3RSR5_9MICO</name>
<dbReference type="Pfam" id="PF00005">
    <property type="entry name" value="ABC_tran"/>
    <property type="match status" value="1"/>
</dbReference>
<dbReference type="EMBL" id="CP082781">
    <property type="protein sequence ID" value="UGS25988.1"/>
    <property type="molecule type" value="Genomic_DNA"/>
</dbReference>
<evidence type="ECO:0000256" key="2">
    <source>
        <dbReference type="ARBA" id="ARBA00022692"/>
    </source>
</evidence>
<dbReference type="CDD" id="cd18547">
    <property type="entry name" value="ABC_6TM_Tm288_like"/>
    <property type="match status" value="1"/>
</dbReference>
<evidence type="ECO:0000256" key="1">
    <source>
        <dbReference type="ARBA" id="ARBA00004141"/>
    </source>
</evidence>
<evidence type="ECO:0000256" key="3">
    <source>
        <dbReference type="ARBA" id="ARBA00022989"/>
    </source>
</evidence>
<feature type="compositionally biased region" description="Basic and acidic residues" evidence="5">
    <location>
        <begin position="1"/>
        <end position="17"/>
    </location>
</feature>
<dbReference type="PANTHER" id="PTHR43394">
    <property type="entry name" value="ATP-DEPENDENT PERMEASE MDL1, MITOCHONDRIAL"/>
    <property type="match status" value="1"/>
</dbReference>
<evidence type="ECO:0000256" key="4">
    <source>
        <dbReference type="ARBA" id="ARBA00023136"/>
    </source>
</evidence>
<dbReference type="SMART" id="SM00382">
    <property type="entry name" value="AAA"/>
    <property type="match status" value="1"/>
</dbReference>
<feature type="compositionally biased region" description="Low complexity" evidence="5">
    <location>
        <begin position="18"/>
        <end position="30"/>
    </location>
</feature>
<dbReference type="CDD" id="cd03254">
    <property type="entry name" value="ABCC_Glucan_exporter_like"/>
    <property type="match status" value="1"/>
</dbReference>
<dbReference type="GO" id="GO:0005524">
    <property type="term" value="F:ATP binding"/>
    <property type="evidence" value="ECO:0007669"/>
    <property type="project" value="UniProtKB-KW"/>
</dbReference>
<feature type="transmembrane region" description="Helical" evidence="6">
    <location>
        <begin position="356"/>
        <end position="381"/>
    </location>
</feature>
<dbReference type="InterPro" id="IPR003439">
    <property type="entry name" value="ABC_transporter-like_ATP-bd"/>
</dbReference>
<keyword evidence="3 6" id="KW-1133">Transmembrane helix</keyword>
<feature type="transmembrane region" description="Helical" evidence="6">
    <location>
        <begin position="172"/>
        <end position="198"/>
    </location>
</feature>
<dbReference type="InterPro" id="IPR017871">
    <property type="entry name" value="ABC_transporter-like_CS"/>
</dbReference>
<gene>
    <name evidence="9" type="ORF">K8F61_15265</name>
</gene>
<dbReference type="PROSITE" id="PS50929">
    <property type="entry name" value="ABC_TM1F"/>
    <property type="match status" value="1"/>
</dbReference>
<protein>
    <submittedName>
        <fullName evidence="9">ABC transporter ATP-binding protein/permease</fullName>
    </submittedName>
</protein>
<evidence type="ECO:0000256" key="5">
    <source>
        <dbReference type="SAM" id="MobiDB-lite"/>
    </source>
</evidence>
<evidence type="ECO:0000313" key="10">
    <source>
        <dbReference type="Proteomes" id="UP001199642"/>
    </source>
</evidence>
<evidence type="ECO:0000259" key="7">
    <source>
        <dbReference type="PROSITE" id="PS50893"/>
    </source>
</evidence>
<evidence type="ECO:0000259" key="8">
    <source>
        <dbReference type="PROSITE" id="PS50929"/>
    </source>
</evidence>
<accession>A0ABY3RSR5</accession>
<dbReference type="PANTHER" id="PTHR43394:SF1">
    <property type="entry name" value="ATP-BINDING CASSETTE SUB-FAMILY B MEMBER 10, MITOCHONDRIAL"/>
    <property type="match status" value="1"/>
</dbReference>
<dbReference type="Pfam" id="PF00664">
    <property type="entry name" value="ABC_membrane"/>
    <property type="match status" value="1"/>
</dbReference>
<feature type="region of interest" description="Disordered" evidence="5">
    <location>
        <begin position="735"/>
        <end position="765"/>
    </location>
</feature>
<dbReference type="Proteomes" id="UP001199642">
    <property type="component" value="Chromosome"/>
</dbReference>
<evidence type="ECO:0000256" key="6">
    <source>
        <dbReference type="SAM" id="Phobius"/>
    </source>
</evidence>
<dbReference type="InterPro" id="IPR011527">
    <property type="entry name" value="ABC1_TM_dom"/>
</dbReference>
<reference evidence="9 10" key="1">
    <citation type="submission" date="2023-01" db="EMBL/GenBank/DDBJ databases">
        <title>Characterization of estradiol degrading bacteria Microbacterium sp. MZT7 and reveal degrading genes through genome analysis.</title>
        <authorList>
            <person name="Hao P."/>
            <person name="Gao Y."/>
        </authorList>
    </citation>
    <scope>NUCLEOTIDE SEQUENCE [LARGE SCALE GENOMIC DNA]</scope>
    <source>
        <strain evidence="9 10">MZT7</strain>
    </source>
</reference>
<organism evidence="9 10">
    <name type="scientific">Microbacterium resistens</name>
    <dbReference type="NCBI Taxonomy" id="156977"/>
    <lineage>
        <taxon>Bacteria</taxon>
        <taxon>Bacillati</taxon>
        <taxon>Actinomycetota</taxon>
        <taxon>Actinomycetes</taxon>
        <taxon>Micrococcales</taxon>
        <taxon>Microbacteriaceae</taxon>
        <taxon>Microbacterium</taxon>
    </lineage>
</organism>
<dbReference type="InterPro" id="IPR003593">
    <property type="entry name" value="AAA+_ATPase"/>
</dbReference>
<comment type="subcellular location">
    <subcellularLocation>
        <location evidence="1">Membrane</location>
        <topology evidence="1">Multi-pass membrane protein</topology>
    </subcellularLocation>
</comment>
<keyword evidence="9" id="KW-0547">Nucleotide-binding</keyword>
<feature type="region of interest" description="Disordered" evidence="5">
    <location>
        <begin position="1"/>
        <end position="40"/>
    </location>
</feature>
<dbReference type="RefSeq" id="WP_219085402.1">
    <property type="nucleotide sequence ID" value="NZ_CP082781.1"/>
</dbReference>
<feature type="domain" description="ABC transporter" evidence="7">
    <location>
        <begin position="450"/>
        <end position="684"/>
    </location>
</feature>
<proteinExistence type="predicted"/>